<evidence type="ECO:0000313" key="2">
    <source>
        <dbReference type="EMBL" id="CAK7943076.1"/>
    </source>
</evidence>
<proteinExistence type="predicted"/>
<feature type="compositionally biased region" description="Basic and acidic residues" evidence="1">
    <location>
        <begin position="56"/>
        <end position="66"/>
    </location>
</feature>
<feature type="region of interest" description="Disordered" evidence="1">
    <location>
        <begin position="56"/>
        <end position="75"/>
    </location>
</feature>
<sequence>MQGNLQCYLTEAMERSQQDQRNWNVKRYTQVKGLSLRNRESSTPDVKLELLQSHISRSDILDPKDADPDDSGQDERRRAMMATTETLQEGGRIPQRIRVSAMMELKEFGG</sequence>
<evidence type="ECO:0000313" key="3">
    <source>
        <dbReference type="Proteomes" id="UP001162060"/>
    </source>
</evidence>
<comment type="caution">
    <text evidence="2">The sequence shown here is derived from an EMBL/GenBank/DDBJ whole genome shotgun (WGS) entry which is preliminary data.</text>
</comment>
<gene>
    <name evidence="2" type="ORF">PM001_LOCUS28226</name>
</gene>
<dbReference type="EMBL" id="CAKLBY020000287">
    <property type="protein sequence ID" value="CAK7943076.1"/>
    <property type="molecule type" value="Genomic_DNA"/>
</dbReference>
<dbReference type="Proteomes" id="UP001162060">
    <property type="component" value="Unassembled WGS sequence"/>
</dbReference>
<evidence type="ECO:0000256" key="1">
    <source>
        <dbReference type="SAM" id="MobiDB-lite"/>
    </source>
</evidence>
<dbReference type="AlphaFoldDB" id="A0AAV1V916"/>
<protein>
    <submittedName>
        <fullName evidence="2">Uncharacterized protein</fullName>
    </submittedName>
</protein>
<reference evidence="2" key="1">
    <citation type="submission" date="2024-01" db="EMBL/GenBank/DDBJ databases">
        <authorList>
            <person name="Webb A."/>
        </authorList>
    </citation>
    <scope>NUCLEOTIDE SEQUENCE</scope>
    <source>
        <strain evidence="2">Pm1</strain>
    </source>
</reference>
<accession>A0AAV1V916</accession>
<name>A0AAV1V916_9STRA</name>
<organism evidence="2 3">
    <name type="scientific">Peronospora matthiolae</name>
    <dbReference type="NCBI Taxonomy" id="2874970"/>
    <lineage>
        <taxon>Eukaryota</taxon>
        <taxon>Sar</taxon>
        <taxon>Stramenopiles</taxon>
        <taxon>Oomycota</taxon>
        <taxon>Peronosporomycetes</taxon>
        <taxon>Peronosporales</taxon>
        <taxon>Peronosporaceae</taxon>
        <taxon>Peronospora</taxon>
    </lineage>
</organism>